<reference evidence="2" key="1">
    <citation type="journal article" date="2020" name="mSystems">
        <title>Genome- and Community-Level Interaction Insights into Carbon Utilization and Element Cycling Functions of Hydrothermarchaeota in Hydrothermal Sediment.</title>
        <authorList>
            <person name="Zhou Z."/>
            <person name="Liu Y."/>
            <person name="Xu W."/>
            <person name="Pan J."/>
            <person name="Luo Z.H."/>
            <person name="Li M."/>
        </authorList>
    </citation>
    <scope>NUCLEOTIDE SEQUENCE [LARGE SCALE GENOMIC DNA]</scope>
    <source>
        <strain evidence="2">SpSt-381</strain>
    </source>
</reference>
<dbReference type="PANTHER" id="PTHR45947:SF3">
    <property type="entry name" value="SULFOQUINOVOSYL TRANSFERASE SQD2"/>
    <property type="match status" value="1"/>
</dbReference>
<dbReference type="AlphaFoldDB" id="A0A832MLX7"/>
<organism evidence="2">
    <name type="scientific">Eiseniibacteriota bacterium</name>
    <dbReference type="NCBI Taxonomy" id="2212470"/>
    <lineage>
        <taxon>Bacteria</taxon>
        <taxon>Candidatus Eiseniibacteriota</taxon>
    </lineage>
</organism>
<dbReference type="GO" id="GO:0016757">
    <property type="term" value="F:glycosyltransferase activity"/>
    <property type="evidence" value="ECO:0007669"/>
    <property type="project" value="TreeGrafter"/>
</dbReference>
<sequence length="417" mass="46059">MNVLVLPSWWPHRCYPHEGLYVRDQAEALAALRPEGRVGVALWGQGRNLLTAAHVRRSPRCALAALFDRGQREERLAPNLVAWRVPVLQFSQRVRRGNRDAVLGAARAAARRALARWGRLDVLHAHVAFPGGWAAMHLAREFGVPYVVTEHMGPFPLPVYARPDGALPDWIREPLARADARIAVSPALAADLDRHGLGPVDVVPNVVDERRFDPHRTGDPERFTFFTMCHMVRSKGVGDLLAAAALLMARLDPSRRERVRFRLAGTGPDLPAFRAEGSRLGLDRWLRWDERYLSREEAARAFEACDAFVLPSRHESFGIVFVEAMAAGRPSVATRCGGPETILDDTTGVLVPVGDPEALAGALERMVIGTRRWDRDAIRAAFERRFSRAAVVDALEGVYARVARRPAGGLPAPGPGR</sequence>
<evidence type="ECO:0000313" key="2">
    <source>
        <dbReference type="EMBL" id="HGZ42278.1"/>
    </source>
</evidence>
<dbReference type="Pfam" id="PF13439">
    <property type="entry name" value="Glyco_transf_4"/>
    <property type="match status" value="1"/>
</dbReference>
<dbReference type="InterPro" id="IPR028098">
    <property type="entry name" value="Glyco_trans_4-like_N"/>
</dbReference>
<dbReference type="PANTHER" id="PTHR45947">
    <property type="entry name" value="SULFOQUINOVOSYL TRANSFERASE SQD2"/>
    <property type="match status" value="1"/>
</dbReference>
<feature type="domain" description="Glycosyltransferase subfamily 4-like N-terminal" evidence="1">
    <location>
        <begin position="89"/>
        <end position="210"/>
    </location>
</feature>
<proteinExistence type="predicted"/>
<dbReference type="Pfam" id="PF13692">
    <property type="entry name" value="Glyco_trans_1_4"/>
    <property type="match status" value="1"/>
</dbReference>
<dbReference type="Gene3D" id="3.40.50.2000">
    <property type="entry name" value="Glycogen Phosphorylase B"/>
    <property type="match status" value="2"/>
</dbReference>
<dbReference type="EMBL" id="DSQF01000003">
    <property type="protein sequence ID" value="HGZ42278.1"/>
    <property type="molecule type" value="Genomic_DNA"/>
</dbReference>
<dbReference type="SUPFAM" id="SSF53756">
    <property type="entry name" value="UDP-Glycosyltransferase/glycogen phosphorylase"/>
    <property type="match status" value="1"/>
</dbReference>
<gene>
    <name evidence="2" type="ORF">ENR23_02430</name>
</gene>
<accession>A0A832MLX7</accession>
<name>A0A832MLX7_UNCEI</name>
<keyword evidence="2" id="KW-0808">Transferase</keyword>
<dbReference type="InterPro" id="IPR050194">
    <property type="entry name" value="Glycosyltransferase_grp1"/>
</dbReference>
<protein>
    <submittedName>
        <fullName evidence="2">Glycosyltransferase</fullName>
    </submittedName>
</protein>
<comment type="caution">
    <text evidence="2">The sequence shown here is derived from an EMBL/GenBank/DDBJ whole genome shotgun (WGS) entry which is preliminary data.</text>
</comment>
<evidence type="ECO:0000259" key="1">
    <source>
        <dbReference type="Pfam" id="PF13439"/>
    </source>
</evidence>